<dbReference type="VEuPathDB" id="FungiDB:SeMB42_g07874"/>
<dbReference type="EMBL" id="QEAM01000829">
    <property type="protein sequence ID" value="TPX34407.1"/>
    <property type="molecule type" value="Genomic_DNA"/>
</dbReference>
<name>A0A507C019_9FUNG</name>
<dbReference type="Proteomes" id="UP000320475">
    <property type="component" value="Unassembled WGS sequence"/>
</dbReference>
<organism evidence="1 2">
    <name type="scientific">Synchytrium endobioticum</name>
    <dbReference type="NCBI Taxonomy" id="286115"/>
    <lineage>
        <taxon>Eukaryota</taxon>
        <taxon>Fungi</taxon>
        <taxon>Fungi incertae sedis</taxon>
        <taxon>Chytridiomycota</taxon>
        <taxon>Chytridiomycota incertae sedis</taxon>
        <taxon>Chytridiomycetes</taxon>
        <taxon>Synchytriales</taxon>
        <taxon>Synchytriaceae</taxon>
        <taxon>Synchytrium</taxon>
    </lineage>
</organism>
<evidence type="ECO:0000313" key="2">
    <source>
        <dbReference type="Proteomes" id="UP000320475"/>
    </source>
</evidence>
<evidence type="ECO:0000313" key="1">
    <source>
        <dbReference type="EMBL" id="TPX34407.1"/>
    </source>
</evidence>
<reference evidence="1 2" key="1">
    <citation type="journal article" date="2019" name="Sci. Rep.">
        <title>Comparative genomics of chytrid fungi reveal insights into the obligate biotrophic and pathogenic lifestyle of Synchytrium endobioticum.</title>
        <authorList>
            <person name="van de Vossenberg B.T.L.H."/>
            <person name="Warris S."/>
            <person name="Nguyen H.D.T."/>
            <person name="van Gent-Pelzer M.P.E."/>
            <person name="Joly D.L."/>
            <person name="van de Geest H.C."/>
            <person name="Bonants P.J.M."/>
            <person name="Smith D.S."/>
            <person name="Levesque C.A."/>
            <person name="van der Lee T.A.J."/>
        </authorList>
    </citation>
    <scope>NUCLEOTIDE SEQUENCE [LARGE SCALE GENOMIC DNA]</scope>
    <source>
        <strain evidence="1 2">LEV6574</strain>
    </source>
</reference>
<gene>
    <name evidence="1" type="ORF">SeLEV6574_g08293</name>
</gene>
<dbReference type="AlphaFoldDB" id="A0A507C019"/>
<accession>A0A507C019</accession>
<comment type="caution">
    <text evidence="1">The sequence shown here is derived from an EMBL/GenBank/DDBJ whole genome shotgun (WGS) entry which is preliminary data.</text>
</comment>
<sequence length="181" mass="20575">MMKPLDPHFPSVNVELPPEPHCDDRDGVTELVDRVIERKMKRLDPFFPGVVVMPPTAEMSQAELEFYCYTAPYILYSTASDQIRDAASNDHNMYLHDAVYTALHTSICNQKVTEGASGFAHDEFATSREYTTRDDCIQGGKLDCVSQMERDKYFRAFSGDYEINKYEDGKTPIASEFVHIA</sequence>
<proteinExistence type="predicted"/>
<protein>
    <submittedName>
        <fullName evidence="1">Uncharacterized protein</fullName>
    </submittedName>
</protein>